<sequence>MDTVLNQIRVNCTKRVIAGNVRSVADHTVPKPGAISPYGHHYVEGSAGHESILESHANSGVNALIYIGVVLLLYIIFMTFIVMRYVLMKSHSKQQQTTTPYYFGGGAQGRNFGGTTTTTANTTMGGASVSGYPGGAGGPTSVYIEGDETPPEIKFIETEL</sequence>
<reference evidence="2" key="1">
    <citation type="submission" date="2020-11" db="EMBL/GenBank/DDBJ databases">
        <authorList>
            <person name="Tran Van P."/>
        </authorList>
    </citation>
    <scope>NUCLEOTIDE SEQUENCE</scope>
</reference>
<keyword evidence="1" id="KW-0812">Transmembrane</keyword>
<name>A0A7R9LCI3_9ACAR</name>
<feature type="transmembrane region" description="Helical" evidence="1">
    <location>
        <begin position="63"/>
        <end position="87"/>
    </location>
</feature>
<keyword evidence="3" id="KW-1185">Reference proteome</keyword>
<protein>
    <submittedName>
        <fullName evidence="2">Uncharacterized protein</fullName>
    </submittedName>
</protein>
<keyword evidence="1" id="KW-1133">Transmembrane helix</keyword>
<dbReference type="AlphaFoldDB" id="A0A7R9LCI3"/>
<organism evidence="2">
    <name type="scientific">Medioppia subpectinata</name>
    <dbReference type="NCBI Taxonomy" id="1979941"/>
    <lineage>
        <taxon>Eukaryota</taxon>
        <taxon>Metazoa</taxon>
        <taxon>Ecdysozoa</taxon>
        <taxon>Arthropoda</taxon>
        <taxon>Chelicerata</taxon>
        <taxon>Arachnida</taxon>
        <taxon>Acari</taxon>
        <taxon>Acariformes</taxon>
        <taxon>Sarcoptiformes</taxon>
        <taxon>Oribatida</taxon>
        <taxon>Brachypylina</taxon>
        <taxon>Oppioidea</taxon>
        <taxon>Oppiidae</taxon>
        <taxon>Medioppia</taxon>
    </lineage>
</organism>
<evidence type="ECO:0000313" key="2">
    <source>
        <dbReference type="EMBL" id="CAD7639073.1"/>
    </source>
</evidence>
<dbReference type="EMBL" id="OC876235">
    <property type="protein sequence ID" value="CAD7639073.1"/>
    <property type="molecule type" value="Genomic_DNA"/>
</dbReference>
<dbReference type="OrthoDB" id="10619108at2759"/>
<evidence type="ECO:0000313" key="3">
    <source>
        <dbReference type="Proteomes" id="UP000759131"/>
    </source>
</evidence>
<proteinExistence type="predicted"/>
<evidence type="ECO:0000256" key="1">
    <source>
        <dbReference type="SAM" id="Phobius"/>
    </source>
</evidence>
<dbReference type="EMBL" id="CAJPIZ010021660">
    <property type="protein sequence ID" value="CAG2117701.1"/>
    <property type="molecule type" value="Genomic_DNA"/>
</dbReference>
<gene>
    <name evidence="2" type="ORF">OSB1V03_LOCUS17654</name>
</gene>
<dbReference type="Proteomes" id="UP000759131">
    <property type="component" value="Unassembled WGS sequence"/>
</dbReference>
<accession>A0A7R9LCI3</accession>
<keyword evidence="1" id="KW-0472">Membrane</keyword>